<dbReference type="InterPro" id="IPR004852">
    <property type="entry name" value="Di-haem_cyt_c_peroxidsae"/>
</dbReference>
<feature type="binding site" description="covalent" evidence="8">
    <location>
        <position position="221"/>
    </location>
    <ligand>
        <name>heme c</name>
        <dbReference type="ChEBI" id="CHEBI:61717"/>
        <label>2</label>
    </ligand>
</feature>
<dbReference type="RefSeq" id="WP_152307884.1">
    <property type="nucleotide sequence ID" value="NZ_CP043617.1"/>
</dbReference>
<evidence type="ECO:0000256" key="4">
    <source>
        <dbReference type="ARBA" id="ARBA00022729"/>
    </source>
</evidence>
<dbReference type="GO" id="GO:0042597">
    <property type="term" value="C:periplasmic space"/>
    <property type="evidence" value="ECO:0007669"/>
    <property type="project" value="UniProtKB-SubCell"/>
</dbReference>
<feature type="binding site" description="axial binding residue" evidence="9">
    <location>
        <position position="225"/>
    </location>
    <ligand>
        <name>heme c</name>
        <dbReference type="ChEBI" id="CHEBI:61717"/>
        <label>2</label>
    </ligand>
    <ligandPart>
        <name>Fe</name>
        <dbReference type="ChEBI" id="CHEBI:18248"/>
    </ligandPart>
</feature>
<dbReference type="OrthoDB" id="9805202at2"/>
<evidence type="ECO:0000256" key="7">
    <source>
        <dbReference type="ARBA" id="ARBA00023004"/>
    </source>
</evidence>
<comment type="PTM">
    <text evidence="8">Binds 2 heme groups per subunit.</text>
</comment>
<feature type="binding site" description="axial binding residue" evidence="9">
    <location>
        <position position="80"/>
    </location>
    <ligand>
        <name>heme c</name>
        <dbReference type="ChEBI" id="CHEBI:61717"/>
        <label>1</label>
    </ligand>
    <ligandPart>
        <name>Fe</name>
        <dbReference type="ChEBI" id="CHEBI:18248"/>
    </ligandPart>
</feature>
<keyword evidence="4" id="KW-0732">Signal</keyword>
<comment type="subcellular location">
    <subcellularLocation>
        <location evidence="1">Periplasm</location>
    </subcellularLocation>
</comment>
<feature type="binding site" description="covalent" evidence="8">
    <location>
        <position position="76"/>
    </location>
    <ligand>
        <name>heme c</name>
        <dbReference type="ChEBI" id="CHEBI:61717"/>
        <label>1</label>
    </ligand>
</feature>
<dbReference type="PANTHER" id="PTHR30600:SF7">
    <property type="entry name" value="CYTOCHROME C PEROXIDASE-RELATED"/>
    <property type="match status" value="1"/>
</dbReference>
<evidence type="ECO:0000313" key="11">
    <source>
        <dbReference type="EMBL" id="QFR49936.1"/>
    </source>
</evidence>
<sequence length="397" mass="44823">MKYILFILLVINLFSNDDLKLVELAYDSGLKPVPQNFESLLKDLDTDADSLSKDKIKLGKKLFFEKDLSLAKDISCASCHNFNLGGADAKPTAIGHKNQENPFHLNTPTVLNTAFSKKFFWNGRSQTLKNQAKGPLQAAFEMSITPALAEKRISQNKAYKQMFIDAFGNDEVTFEKIADAISTYEKILVTRGRYDDYLLGYFDKLTQNEKDGLKIFITKGCVGCHNGIGLGGQALRKFPLSYHTVWSMKKPKEIKELLDKYNKYLSGLSSFKSLNKSDVKALKDGFFTQIEEKKVLKVMRSSACDECHEKSTNDIFPFGNRGGFTGSQKPKGYFRVPLLRNVVDTKPYFHNGEVKELKDAIKIMGKHQVRIDLSDDEIENIIAFLKSVNGKILDFTN</sequence>
<evidence type="ECO:0000256" key="1">
    <source>
        <dbReference type="ARBA" id="ARBA00004418"/>
    </source>
</evidence>
<protein>
    <submittedName>
        <fullName evidence="11">C-type cytochrome</fullName>
    </submittedName>
</protein>
<dbReference type="Pfam" id="PF03150">
    <property type="entry name" value="CCP_MauG"/>
    <property type="match status" value="1"/>
</dbReference>
<proteinExistence type="predicted"/>
<dbReference type="GO" id="GO:0009055">
    <property type="term" value="F:electron transfer activity"/>
    <property type="evidence" value="ECO:0007669"/>
    <property type="project" value="InterPro"/>
</dbReference>
<dbReference type="GO" id="GO:0004130">
    <property type="term" value="F:cytochrome-c peroxidase activity"/>
    <property type="evidence" value="ECO:0007669"/>
    <property type="project" value="TreeGrafter"/>
</dbReference>
<evidence type="ECO:0000256" key="2">
    <source>
        <dbReference type="ARBA" id="ARBA00022617"/>
    </source>
</evidence>
<feature type="domain" description="Cytochrome c" evidence="10">
    <location>
        <begin position="54"/>
        <end position="164"/>
    </location>
</feature>
<dbReference type="EMBL" id="CP043617">
    <property type="protein sequence ID" value="QFR49936.1"/>
    <property type="molecule type" value="Genomic_DNA"/>
</dbReference>
<dbReference type="KEGG" id="sulg:FJR48_09425"/>
<dbReference type="SUPFAM" id="SSF46626">
    <property type="entry name" value="Cytochrome c"/>
    <property type="match status" value="2"/>
</dbReference>
<feature type="binding site" description="axial binding residue" evidence="9">
    <location>
        <position position="96"/>
    </location>
    <ligand>
        <name>heme c</name>
        <dbReference type="ChEBI" id="CHEBI:61717"/>
        <label>1</label>
    </ligand>
    <ligandPart>
        <name>Fe</name>
        <dbReference type="ChEBI" id="CHEBI:18248"/>
    </ligandPart>
</feature>
<dbReference type="Gene3D" id="1.10.760.10">
    <property type="entry name" value="Cytochrome c-like domain"/>
    <property type="match status" value="2"/>
</dbReference>
<dbReference type="PROSITE" id="PS51007">
    <property type="entry name" value="CYTC"/>
    <property type="match status" value="2"/>
</dbReference>
<feature type="binding site" description="covalent" evidence="8">
    <location>
        <position position="224"/>
    </location>
    <ligand>
        <name>heme c</name>
        <dbReference type="ChEBI" id="CHEBI:61717"/>
        <label>2</label>
    </ligand>
</feature>
<dbReference type="GO" id="GO:0046872">
    <property type="term" value="F:metal ion binding"/>
    <property type="evidence" value="ECO:0007669"/>
    <property type="project" value="UniProtKB-KW"/>
</dbReference>
<comment type="cofactor">
    <cofactor evidence="8">
        <name>heme</name>
        <dbReference type="ChEBI" id="CHEBI:30413"/>
    </cofactor>
    <text evidence="8">Binds 2 heme groups.</text>
</comment>
<feature type="binding site" description="covalent" evidence="8">
    <location>
        <position position="79"/>
    </location>
    <ligand>
        <name>heme c</name>
        <dbReference type="ChEBI" id="CHEBI:61717"/>
        <label>1</label>
    </ligand>
</feature>
<reference evidence="11 12" key="1">
    <citation type="submission" date="2019-09" db="EMBL/GenBank/DDBJ databases">
        <title>Sulfurimonas gotlandica sp. nov., a chemoautotrophic and psychrotolerant epsilonproteobacterium isolated from a pelagic redoxcline, and an emended description of the genus Sulfurimonas.</title>
        <authorList>
            <person name="Wang S."/>
            <person name="Jiang L."/>
            <person name="Shao S."/>
        </authorList>
    </citation>
    <scope>NUCLEOTIDE SEQUENCE [LARGE SCALE GENOMIC DNA]</scope>
    <source>
        <strain evidence="11 12">GYSZ_1</strain>
    </source>
</reference>
<keyword evidence="3 9" id="KW-0479">Metal-binding</keyword>
<feature type="domain" description="Cytochrome c" evidence="10">
    <location>
        <begin position="207"/>
        <end position="389"/>
    </location>
</feature>
<evidence type="ECO:0000256" key="3">
    <source>
        <dbReference type="ARBA" id="ARBA00022723"/>
    </source>
</evidence>
<dbReference type="PIRSF" id="PIRSF000294">
    <property type="entry name" value="Cytochrome-c_peroxidase"/>
    <property type="match status" value="1"/>
</dbReference>
<evidence type="ECO:0000256" key="8">
    <source>
        <dbReference type="PIRSR" id="PIRSR000294-1"/>
    </source>
</evidence>
<evidence type="ECO:0000256" key="6">
    <source>
        <dbReference type="ARBA" id="ARBA00023002"/>
    </source>
</evidence>
<dbReference type="InterPro" id="IPR051395">
    <property type="entry name" value="Cytochrome_c_Peroxidase/MauG"/>
</dbReference>
<gene>
    <name evidence="11" type="ORF">FJR48_09425</name>
</gene>
<dbReference type="InterPro" id="IPR036909">
    <property type="entry name" value="Cyt_c-like_dom_sf"/>
</dbReference>
<dbReference type="Proteomes" id="UP000326944">
    <property type="component" value="Chromosome"/>
</dbReference>
<evidence type="ECO:0000313" key="12">
    <source>
        <dbReference type="Proteomes" id="UP000326944"/>
    </source>
</evidence>
<dbReference type="GO" id="GO:0020037">
    <property type="term" value="F:heme binding"/>
    <property type="evidence" value="ECO:0007669"/>
    <property type="project" value="InterPro"/>
</dbReference>
<evidence type="ECO:0000256" key="9">
    <source>
        <dbReference type="PIRSR" id="PIRSR000294-2"/>
    </source>
</evidence>
<name>A0A5P8P2P5_9BACT</name>
<feature type="binding site" description="axial binding residue" evidence="9">
    <location>
        <position position="364"/>
    </location>
    <ligand>
        <name>heme c</name>
        <dbReference type="ChEBI" id="CHEBI:61717"/>
        <label>2</label>
    </ligand>
    <ligandPart>
        <name>Fe</name>
        <dbReference type="ChEBI" id="CHEBI:18248"/>
    </ligandPart>
</feature>
<organism evidence="11 12">
    <name type="scientific">Sulfurimonas lithotrophica</name>
    <dbReference type="NCBI Taxonomy" id="2590022"/>
    <lineage>
        <taxon>Bacteria</taxon>
        <taxon>Pseudomonadati</taxon>
        <taxon>Campylobacterota</taxon>
        <taxon>Epsilonproteobacteria</taxon>
        <taxon>Campylobacterales</taxon>
        <taxon>Sulfurimonadaceae</taxon>
        <taxon>Sulfurimonas</taxon>
    </lineage>
</organism>
<dbReference type="InterPro" id="IPR009056">
    <property type="entry name" value="Cyt_c-like_dom"/>
</dbReference>
<dbReference type="AlphaFoldDB" id="A0A5P8P2P5"/>
<keyword evidence="2 8" id="KW-0349">Heme</keyword>
<dbReference type="InterPro" id="IPR026259">
    <property type="entry name" value="MauG/Cytc_peroxidase"/>
</dbReference>
<evidence type="ECO:0000259" key="10">
    <source>
        <dbReference type="PROSITE" id="PS51007"/>
    </source>
</evidence>
<dbReference type="PANTHER" id="PTHR30600">
    <property type="entry name" value="CYTOCHROME C PEROXIDASE-RELATED"/>
    <property type="match status" value="1"/>
</dbReference>
<evidence type="ECO:0000256" key="5">
    <source>
        <dbReference type="ARBA" id="ARBA00022764"/>
    </source>
</evidence>
<keyword evidence="7 9" id="KW-0408">Iron</keyword>
<keyword evidence="12" id="KW-1185">Reference proteome</keyword>
<accession>A0A5P8P2P5</accession>
<keyword evidence="5" id="KW-0574">Periplasm</keyword>
<keyword evidence="6" id="KW-0560">Oxidoreductase</keyword>